<dbReference type="GO" id="GO:0005829">
    <property type="term" value="C:cytosol"/>
    <property type="evidence" value="ECO:0007669"/>
    <property type="project" value="TreeGrafter"/>
</dbReference>
<keyword evidence="2" id="KW-0313">Glucose metabolism</keyword>
<dbReference type="SUPFAM" id="SSF51004">
    <property type="entry name" value="C-terminal (heme d1) domain of cytochrome cd1-nitrite reductase"/>
    <property type="match status" value="1"/>
</dbReference>
<accession>A0A512B7J7</accession>
<proteinExistence type="inferred from homology"/>
<dbReference type="InterPro" id="IPR011048">
    <property type="entry name" value="Haem_d1_sf"/>
</dbReference>
<evidence type="ECO:0000256" key="1">
    <source>
        <dbReference type="ARBA" id="ARBA00005564"/>
    </source>
</evidence>
<dbReference type="Pfam" id="PF10282">
    <property type="entry name" value="Lactonase"/>
    <property type="match status" value="1"/>
</dbReference>
<dbReference type="InterPro" id="IPR015943">
    <property type="entry name" value="WD40/YVTN_repeat-like_dom_sf"/>
</dbReference>
<dbReference type="PANTHER" id="PTHR30344:SF1">
    <property type="entry name" value="6-PHOSPHOGLUCONOLACTONASE"/>
    <property type="match status" value="1"/>
</dbReference>
<name>A0A512B7J7_9BACT</name>
<dbReference type="Gene3D" id="2.130.10.10">
    <property type="entry name" value="YVTN repeat-like/Quinoprotein amine dehydrogenase"/>
    <property type="match status" value="1"/>
</dbReference>
<organism evidence="3 4">
    <name type="scientific">Segetibacter aerophilus</name>
    <dbReference type="NCBI Taxonomy" id="670293"/>
    <lineage>
        <taxon>Bacteria</taxon>
        <taxon>Pseudomonadati</taxon>
        <taxon>Bacteroidota</taxon>
        <taxon>Chitinophagia</taxon>
        <taxon>Chitinophagales</taxon>
        <taxon>Chitinophagaceae</taxon>
        <taxon>Segetibacter</taxon>
    </lineage>
</organism>
<dbReference type="GO" id="GO:0017057">
    <property type="term" value="F:6-phosphogluconolactonase activity"/>
    <property type="evidence" value="ECO:0007669"/>
    <property type="project" value="TreeGrafter"/>
</dbReference>
<gene>
    <name evidence="3" type="ORF">SAE01_04320</name>
</gene>
<dbReference type="Proteomes" id="UP000321513">
    <property type="component" value="Unassembled WGS sequence"/>
</dbReference>
<evidence type="ECO:0000256" key="2">
    <source>
        <dbReference type="ARBA" id="ARBA00022526"/>
    </source>
</evidence>
<evidence type="ECO:0000313" key="4">
    <source>
        <dbReference type="Proteomes" id="UP000321513"/>
    </source>
</evidence>
<dbReference type="PANTHER" id="PTHR30344">
    <property type="entry name" value="6-PHOSPHOGLUCONOLACTONASE-RELATED"/>
    <property type="match status" value="1"/>
</dbReference>
<comment type="caution">
    <text evidence="3">The sequence shown here is derived from an EMBL/GenBank/DDBJ whole genome shotgun (WGS) entry which is preliminary data.</text>
</comment>
<dbReference type="FunFam" id="2.130.10.10:FF:000306">
    <property type="entry name" value="3-carboxymuconate cyclase"/>
    <property type="match status" value="1"/>
</dbReference>
<evidence type="ECO:0000313" key="3">
    <source>
        <dbReference type="EMBL" id="GEO07936.1"/>
    </source>
</evidence>
<keyword evidence="2" id="KW-0119">Carbohydrate metabolism</keyword>
<dbReference type="GO" id="GO:0006006">
    <property type="term" value="P:glucose metabolic process"/>
    <property type="evidence" value="ECO:0007669"/>
    <property type="project" value="UniProtKB-KW"/>
</dbReference>
<dbReference type="AlphaFoldDB" id="A0A512B7J7"/>
<sequence length="362" mass="39135">MFLSFCCSAQDYYLLVGTYTQKGSKGIYVYRFNTTTGKAEWVSNTDSAANPSFIAIAPDKKHIYAVSETGGKNPSKVSSYAFDKSTGKLSLVNQQLTGGDGPCHVAVSKNNKWVTVANYGGGSLAVFPVNNDGSLNPFSQSIQHEGSSVNKQRQEKPHVHETVFSPTGDYLFAPDLGTDKVVVYKFNTSAAKPLSPAPTPFVQVNPGNGPRHITFHPNGKFAYVIEEMSGTVGAYNYSNGKLTSIQTIATHPADFKGQPGSAEVDLSPDGKFLYASNRGQENNIAIFSVNPANGKLQLKGYQSTLGKAPRHFIIDPSGNYLLAANQDSDNIVIFKRNKQTGMLQETGEQIKVSMPVCLQLLK</sequence>
<dbReference type="InterPro" id="IPR050282">
    <property type="entry name" value="Cycloisomerase_2"/>
</dbReference>
<comment type="similarity">
    <text evidence="1">Belongs to the cycloisomerase 2 family.</text>
</comment>
<dbReference type="EMBL" id="BJYT01000001">
    <property type="protein sequence ID" value="GEO07936.1"/>
    <property type="molecule type" value="Genomic_DNA"/>
</dbReference>
<reference evidence="3 4" key="1">
    <citation type="submission" date="2019-07" db="EMBL/GenBank/DDBJ databases">
        <title>Whole genome shotgun sequence of Segetibacter aerophilus NBRC 106135.</title>
        <authorList>
            <person name="Hosoyama A."/>
            <person name="Uohara A."/>
            <person name="Ohji S."/>
            <person name="Ichikawa N."/>
        </authorList>
    </citation>
    <scope>NUCLEOTIDE SEQUENCE [LARGE SCALE GENOMIC DNA]</scope>
    <source>
        <strain evidence="3 4">NBRC 106135</strain>
    </source>
</reference>
<keyword evidence="4" id="KW-1185">Reference proteome</keyword>
<dbReference type="InterPro" id="IPR019405">
    <property type="entry name" value="Lactonase_7-beta_prop"/>
</dbReference>
<protein>
    <submittedName>
        <fullName evidence="3">3-carboxymuconate cyclase</fullName>
    </submittedName>
</protein>